<reference evidence="6 7" key="1">
    <citation type="submission" date="2023-03" db="EMBL/GenBank/DDBJ databases">
        <title>Genome insight into feeding habits of ladybird beetles.</title>
        <authorList>
            <person name="Li H.-S."/>
            <person name="Huang Y.-H."/>
            <person name="Pang H."/>
        </authorList>
    </citation>
    <scope>NUCLEOTIDE SEQUENCE [LARGE SCALE GENOMIC DNA]</scope>
    <source>
        <strain evidence="6">SYSU_2023b</strain>
        <tissue evidence="6">Whole body</tissue>
    </source>
</reference>
<dbReference type="EMBL" id="JARQZJ010000091">
    <property type="protein sequence ID" value="KAK9883393.1"/>
    <property type="molecule type" value="Genomic_DNA"/>
</dbReference>
<evidence type="ECO:0000259" key="5">
    <source>
        <dbReference type="Pfam" id="PF02826"/>
    </source>
</evidence>
<evidence type="ECO:0000259" key="4">
    <source>
        <dbReference type="Pfam" id="PF00389"/>
    </source>
</evidence>
<name>A0AAW1UQA8_9CUCU</name>
<proteinExistence type="inferred from homology"/>
<organism evidence="6 7">
    <name type="scientific">Henosepilachna vigintioctopunctata</name>
    <dbReference type="NCBI Taxonomy" id="420089"/>
    <lineage>
        <taxon>Eukaryota</taxon>
        <taxon>Metazoa</taxon>
        <taxon>Ecdysozoa</taxon>
        <taxon>Arthropoda</taxon>
        <taxon>Hexapoda</taxon>
        <taxon>Insecta</taxon>
        <taxon>Pterygota</taxon>
        <taxon>Neoptera</taxon>
        <taxon>Endopterygota</taxon>
        <taxon>Coleoptera</taxon>
        <taxon>Polyphaga</taxon>
        <taxon>Cucujiformia</taxon>
        <taxon>Coccinelloidea</taxon>
        <taxon>Coccinellidae</taxon>
        <taxon>Epilachninae</taxon>
        <taxon>Epilachnini</taxon>
        <taxon>Henosepilachna</taxon>
    </lineage>
</organism>
<dbReference type="SUPFAM" id="SSF51735">
    <property type="entry name" value="NAD(P)-binding Rossmann-fold domains"/>
    <property type="match status" value="1"/>
</dbReference>
<sequence length="321" mass="35081">MIKKAKVLVASYTIPEEAIRILRSQFDVRVCEAKKDAILLNIPGVDGLFWSSHLRLDDEILDKAGPQLKAVGVMSAGYDHINTSELQRRGIKLGNTPIVLNDAVADIAVLLCLAASRRIVEARIAIEESRWSFDNGTQWMLGQEISESTVGIVGLGGVGVTIVRRLKGFNVNRFLYTGHGEKPEGATIGAEFVGLDYLLTNSDFVFACVPLTSETENMFNARFFSLMKRTAVFVNVSRGATVNQNDLIAALKENKIFAAGLDVMTPEPLPSDHELLKLPNCVITPHLGSATKKTRENMAILTAKNISNALNGTLMETPVVW</sequence>
<dbReference type="GO" id="GO:0030267">
    <property type="term" value="F:glyoxylate reductase (NADPH) activity"/>
    <property type="evidence" value="ECO:0007669"/>
    <property type="project" value="TreeGrafter"/>
</dbReference>
<feature type="domain" description="D-isomer specific 2-hydroxyacid dehydrogenase catalytic" evidence="4">
    <location>
        <begin position="9"/>
        <end position="319"/>
    </location>
</feature>
<dbReference type="PANTHER" id="PTHR10996:SF119">
    <property type="entry name" value="FI03731P-RELATED"/>
    <property type="match status" value="1"/>
</dbReference>
<dbReference type="SUPFAM" id="SSF52283">
    <property type="entry name" value="Formate/glycerate dehydrogenase catalytic domain-like"/>
    <property type="match status" value="1"/>
</dbReference>
<dbReference type="Pfam" id="PF02826">
    <property type="entry name" value="2-Hacid_dh_C"/>
    <property type="match status" value="1"/>
</dbReference>
<protein>
    <recommendedName>
        <fullName evidence="2">Glyoxylate reductase/hydroxypyruvate reductase</fullName>
    </recommendedName>
</protein>
<dbReference type="InterPro" id="IPR050223">
    <property type="entry name" value="D-isomer_2-hydroxyacid_DH"/>
</dbReference>
<evidence type="ECO:0000256" key="3">
    <source>
        <dbReference type="RuleBase" id="RU003719"/>
    </source>
</evidence>
<dbReference type="GO" id="GO:0005829">
    <property type="term" value="C:cytosol"/>
    <property type="evidence" value="ECO:0007669"/>
    <property type="project" value="TreeGrafter"/>
</dbReference>
<dbReference type="InterPro" id="IPR036291">
    <property type="entry name" value="NAD(P)-bd_dom_sf"/>
</dbReference>
<dbReference type="GO" id="GO:0008465">
    <property type="term" value="F:hydroxypyruvate reductase (NADH) activity"/>
    <property type="evidence" value="ECO:0007669"/>
    <property type="project" value="TreeGrafter"/>
</dbReference>
<keyword evidence="1 3" id="KW-0560">Oxidoreductase</keyword>
<evidence type="ECO:0000256" key="1">
    <source>
        <dbReference type="ARBA" id="ARBA00023002"/>
    </source>
</evidence>
<dbReference type="PANTHER" id="PTHR10996">
    <property type="entry name" value="2-HYDROXYACID DEHYDROGENASE-RELATED"/>
    <property type="match status" value="1"/>
</dbReference>
<feature type="domain" description="D-isomer specific 2-hydroxyacid dehydrogenase NAD-binding" evidence="5">
    <location>
        <begin position="111"/>
        <end position="288"/>
    </location>
</feature>
<keyword evidence="7" id="KW-1185">Reference proteome</keyword>
<dbReference type="Proteomes" id="UP001431783">
    <property type="component" value="Unassembled WGS sequence"/>
</dbReference>
<dbReference type="CDD" id="cd05301">
    <property type="entry name" value="GDH"/>
    <property type="match status" value="1"/>
</dbReference>
<dbReference type="InterPro" id="IPR006139">
    <property type="entry name" value="D-isomer_2_OHA_DH_cat_dom"/>
</dbReference>
<dbReference type="InterPro" id="IPR006140">
    <property type="entry name" value="D-isomer_DH_NAD-bd"/>
</dbReference>
<evidence type="ECO:0000313" key="7">
    <source>
        <dbReference type="Proteomes" id="UP001431783"/>
    </source>
</evidence>
<comment type="caution">
    <text evidence="6">The sequence shown here is derived from an EMBL/GenBank/DDBJ whole genome shotgun (WGS) entry which is preliminary data.</text>
</comment>
<evidence type="ECO:0000313" key="6">
    <source>
        <dbReference type="EMBL" id="KAK9883393.1"/>
    </source>
</evidence>
<gene>
    <name evidence="6" type="ORF">WA026_001568</name>
</gene>
<accession>A0AAW1UQA8</accession>
<dbReference type="Pfam" id="PF00389">
    <property type="entry name" value="2-Hacid_dh"/>
    <property type="match status" value="1"/>
</dbReference>
<dbReference type="GO" id="GO:0051287">
    <property type="term" value="F:NAD binding"/>
    <property type="evidence" value="ECO:0007669"/>
    <property type="project" value="InterPro"/>
</dbReference>
<comment type="similarity">
    <text evidence="3">Belongs to the D-isomer specific 2-hydroxyacid dehydrogenase family.</text>
</comment>
<dbReference type="Gene3D" id="3.40.50.720">
    <property type="entry name" value="NAD(P)-binding Rossmann-like Domain"/>
    <property type="match status" value="2"/>
</dbReference>
<evidence type="ECO:0000256" key="2">
    <source>
        <dbReference type="ARBA" id="ARBA00073306"/>
    </source>
</evidence>
<dbReference type="AlphaFoldDB" id="A0AAW1UQA8"/>
<dbReference type="FunFam" id="3.40.50.720:FF:000026">
    <property type="entry name" value="Glyoxylate/hydroxypyruvate reductase B"/>
    <property type="match status" value="1"/>
</dbReference>